<dbReference type="EMBL" id="LAZR01068368">
    <property type="protein sequence ID" value="KKK49765.1"/>
    <property type="molecule type" value="Genomic_DNA"/>
</dbReference>
<accession>A0A0F8WN98</accession>
<organism evidence="1">
    <name type="scientific">marine sediment metagenome</name>
    <dbReference type="NCBI Taxonomy" id="412755"/>
    <lineage>
        <taxon>unclassified sequences</taxon>
        <taxon>metagenomes</taxon>
        <taxon>ecological metagenomes</taxon>
    </lineage>
</organism>
<gene>
    <name evidence="1" type="ORF">LCGC14_3131750</name>
</gene>
<sequence length="193" mass="22258">MDNSEKIILDLCGGTGAWSKPYKDVGYDVRVITLPEDDIRTYKPPKSVYGILAAPPCKEFSRANWRKNRHERNYESGMECVEACLNTIWKVQKNKAPLKFWAIENPVGYLYLFLGRPPYKFQPWQFGEIGMLAAKRTALWGYFAMPQPTIKNRPLLFVPYIKEKTIHKWYGASAKERAITPPGFAKAFFKANQ</sequence>
<dbReference type="Gene3D" id="3.40.50.150">
    <property type="entry name" value="Vaccinia Virus protein VP39"/>
    <property type="match status" value="1"/>
</dbReference>
<dbReference type="SUPFAM" id="SSF53335">
    <property type="entry name" value="S-adenosyl-L-methionine-dependent methyltransferases"/>
    <property type="match status" value="1"/>
</dbReference>
<evidence type="ECO:0000313" key="1">
    <source>
        <dbReference type="EMBL" id="KKK49765.1"/>
    </source>
</evidence>
<dbReference type="InterPro" id="IPR029063">
    <property type="entry name" value="SAM-dependent_MTases_sf"/>
</dbReference>
<evidence type="ECO:0008006" key="2">
    <source>
        <dbReference type="Google" id="ProtNLM"/>
    </source>
</evidence>
<comment type="caution">
    <text evidence="1">The sequence shown here is derived from an EMBL/GenBank/DDBJ whole genome shotgun (WGS) entry which is preliminary data.</text>
</comment>
<reference evidence="1" key="1">
    <citation type="journal article" date="2015" name="Nature">
        <title>Complex archaea that bridge the gap between prokaryotes and eukaryotes.</title>
        <authorList>
            <person name="Spang A."/>
            <person name="Saw J.H."/>
            <person name="Jorgensen S.L."/>
            <person name="Zaremba-Niedzwiedzka K."/>
            <person name="Martijn J."/>
            <person name="Lind A.E."/>
            <person name="van Eijk R."/>
            <person name="Schleper C."/>
            <person name="Guy L."/>
            <person name="Ettema T.J."/>
        </authorList>
    </citation>
    <scope>NUCLEOTIDE SEQUENCE</scope>
</reference>
<dbReference type="AlphaFoldDB" id="A0A0F8WN98"/>
<proteinExistence type="predicted"/>
<protein>
    <recommendedName>
        <fullName evidence="2">DNA (cytosine-5-)-methyltransferase</fullName>
    </recommendedName>
</protein>
<name>A0A0F8WN98_9ZZZZ</name>